<proteinExistence type="predicted"/>
<accession>A0A091BU26</accession>
<gene>
    <name evidence="1" type="ORF">TMUPMC115_2558</name>
</gene>
<sequence length="40" mass="4321">MELIQGSNIFSVFFDKVLKAAVNPCRALISSIVTLGPGKR</sequence>
<comment type="caution">
    <text evidence="1">The sequence shown here is derived from an EMBL/GenBank/DDBJ whole genome shotgun (WGS) entry which is preliminary data.</text>
</comment>
<protein>
    <submittedName>
        <fullName evidence="1">Uncharacterized protein</fullName>
    </submittedName>
</protein>
<dbReference type="Proteomes" id="UP000029380">
    <property type="component" value="Unassembled WGS sequence"/>
</dbReference>
<evidence type="ECO:0000313" key="1">
    <source>
        <dbReference type="EMBL" id="KFN89176.1"/>
    </source>
</evidence>
<reference evidence="1 2" key="1">
    <citation type="submission" date="2014-08" db="EMBL/GenBank/DDBJ databases">
        <title>Genome sequence of Tetragenococcus muriaticus.</title>
        <authorList>
            <person name="Chuea-nongthon C."/>
            <person name="Rodtong S."/>
            <person name="Yongsawatdigul J."/>
            <person name="Steele J.L."/>
            <person name="Liu X.-y."/>
            <person name="Speers J."/>
            <person name="Glasner J.D."/>
            <person name="Neeno-Eckwall E.C."/>
        </authorList>
    </citation>
    <scope>NUCLEOTIDE SEQUENCE [LARGE SCALE GENOMIC DNA]</scope>
    <source>
        <strain evidence="1 2">PMC-11-5</strain>
    </source>
</reference>
<dbReference type="EMBL" id="JPVU01000293">
    <property type="protein sequence ID" value="KFN89176.1"/>
    <property type="molecule type" value="Genomic_DNA"/>
</dbReference>
<organism evidence="1 2">
    <name type="scientific">Tetragenococcus muriaticus PMC-11-5</name>
    <dbReference type="NCBI Taxonomy" id="1302649"/>
    <lineage>
        <taxon>Bacteria</taxon>
        <taxon>Bacillati</taxon>
        <taxon>Bacillota</taxon>
        <taxon>Bacilli</taxon>
        <taxon>Lactobacillales</taxon>
        <taxon>Enterococcaceae</taxon>
        <taxon>Tetragenococcus</taxon>
    </lineage>
</organism>
<evidence type="ECO:0000313" key="2">
    <source>
        <dbReference type="Proteomes" id="UP000029380"/>
    </source>
</evidence>
<name>A0A091BU26_9ENTE</name>
<dbReference type="AlphaFoldDB" id="A0A091BU26"/>